<dbReference type="InterPro" id="IPR010982">
    <property type="entry name" value="Lambda_DNA-bd_dom_sf"/>
</dbReference>
<gene>
    <name evidence="2" type="ORF">AVDCRST_MAG25-385</name>
</gene>
<accession>A0A6J4QZ78</accession>
<organism evidence="2">
    <name type="scientific">uncultured Rubrobacteraceae bacterium</name>
    <dbReference type="NCBI Taxonomy" id="349277"/>
    <lineage>
        <taxon>Bacteria</taxon>
        <taxon>Bacillati</taxon>
        <taxon>Actinomycetota</taxon>
        <taxon>Rubrobacteria</taxon>
        <taxon>Rubrobacterales</taxon>
        <taxon>Rubrobacteraceae</taxon>
        <taxon>environmental samples</taxon>
    </lineage>
</organism>
<dbReference type="AlphaFoldDB" id="A0A6J4QZ78"/>
<evidence type="ECO:0000259" key="1">
    <source>
        <dbReference type="PROSITE" id="PS50943"/>
    </source>
</evidence>
<dbReference type="Gene3D" id="1.10.260.40">
    <property type="entry name" value="lambda repressor-like DNA-binding domains"/>
    <property type="match status" value="1"/>
</dbReference>
<protein>
    <recommendedName>
        <fullName evidence="1">HTH cro/C1-type domain-containing protein</fullName>
    </recommendedName>
</protein>
<feature type="domain" description="HTH cro/C1-type" evidence="1">
    <location>
        <begin position="40"/>
        <end position="75"/>
    </location>
</feature>
<name>A0A6J4QZ78_9ACTN</name>
<evidence type="ECO:0000313" key="2">
    <source>
        <dbReference type="EMBL" id="CAA9457915.1"/>
    </source>
</evidence>
<sequence>MGDGREHVSERFRRLLALYRKPDGGAWGGQELENATGGAVSRSYVANLKQGRIENPGLAKLEAISKAMGFPPALWFGGTTEEGRAPDEALLAALKDEPVRSILEEALGLRPKDRRLLLGIARQISPAASPKATRTGGGGS</sequence>
<dbReference type="EMBL" id="CADCVI010000030">
    <property type="protein sequence ID" value="CAA9457915.1"/>
    <property type="molecule type" value="Genomic_DNA"/>
</dbReference>
<proteinExistence type="predicted"/>
<reference evidence="2" key="1">
    <citation type="submission" date="2020-02" db="EMBL/GenBank/DDBJ databases">
        <authorList>
            <person name="Meier V. D."/>
        </authorList>
    </citation>
    <scope>NUCLEOTIDE SEQUENCE</scope>
    <source>
        <strain evidence="2">AVDCRST_MAG25</strain>
    </source>
</reference>
<dbReference type="InterPro" id="IPR001387">
    <property type="entry name" value="Cro/C1-type_HTH"/>
</dbReference>
<dbReference type="PROSITE" id="PS50943">
    <property type="entry name" value="HTH_CROC1"/>
    <property type="match status" value="1"/>
</dbReference>
<dbReference type="GO" id="GO:0003677">
    <property type="term" value="F:DNA binding"/>
    <property type="evidence" value="ECO:0007669"/>
    <property type="project" value="InterPro"/>
</dbReference>